<dbReference type="HOGENOM" id="CLU_902235_0_0_0"/>
<dbReference type="Proteomes" id="UP000054010">
    <property type="component" value="Unassembled WGS sequence"/>
</dbReference>
<dbReference type="AlphaFoldDB" id="E1IBI5"/>
<protein>
    <recommendedName>
        <fullName evidence="4">Type II secretion system protein</fullName>
    </recommendedName>
</protein>
<keyword evidence="1" id="KW-1133">Transmembrane helix</keyword>
<comment type="caution">
    <text evidence="2">The sequence shown here is derived from an EMBL/GenBank/DDBJ whole genome shotgun (WGS) entry which is preliminary data.</text>
</comment>
<organism evidence="2 3">
    <name type="scientific">Oscillochloris trichoides DG-6</name>
    <dbReference type="NCBI Taxonomy" id="765420"/>
    <lineage>
        <taxon>Bacteria</taxon>
        <taxon>Bacillati</taxon>
        <taxon>Chloroflexota</taxon>
        <taxon>Chloroflexia</taxon>
        <taxon>Chloroflexales</taxon>
        <taxon>Chloroflexineae</taxon>
        <taxon>Oscillochloridaceae</taxon>
        <taxon>Oscillochloris</taxon>
    </lineage>
</organism>
<feature type="transmembrane region" description="Helical" evidence="1">
    <location>
        <begin position="97"/>
        <end position="115"/>
    </location>
</feature>
<feature type="transmembrane region" description="Helical" evidence="1">
    <location>
        <begin position="247"/>
        <end position="265"/>
    </location>
</feature>
<sequence length="309" mass="32797">MLDASTTHASSAWLISAAPSALVTAIILVLLVLLRGQLVAALRQIQLRMLGHSAAIDPALLWLPNLIDPGRAALLVSAAMLGVAAILSLVLPIPFALLLGIPATVALLWAGLAYAKARYIHALDRDLTTAVGRLSALLKSGSGFRSAIERIIRDMPTCPLRDEWAFLLTRQGANLATGSIATPQQVVAALSLQTLSPRHATLLSHLSVAVGQPQDVLARRCEAAYSAIQDSDRRREEAATELAQMRYSGIAVGLAGVLMAIYLTATQWERVLIAYQTPLGIIVGILVISALLLPIIGGFVLARADDVDY</sequence>
<keyword evidence="1" id="KW-0812">Transmembrane</keyword>
<feature type="transmembrane region" description="Helical" evidence="1">
    <location>
        <begin position="72"/>
        <end position="91"/>
    </location>
</feature>
<proteinExistence type="predicted"/>
<feature type="transmembrane region" description="Helical" evidence="1">
    <location>
        <begin position="277"/>
        <end position="302"/>
    </location>
</feature>
<dbReference type="EMBL" id="ADVR01000012">
    <property type="protein sequence ID" value="EFO81404.1"/>
    <property type="molecule type" value="Genomic_DNA"/>
</dbReference>
<evidence type="ECO:0000256" key="1">
    <source>
        <dbReference type="SAM" id="Phobius"/>
    </source>
</evidence>
<name>E1IBI5_9CHLR</name>
<reference evidence="2 3" key="1">
    <citation type="journal article" date="2011" name="J. Bacteriol.">
        <title>Draft genome sequence of the anoxygenic filamentous phototrophic bacterium Oscillochloris trichoides subsp. DG-6.</title>
        <authorList>
            <person name="Kuznetsov B.B."/>
            <person name="Ivanovsky R.N."/>
            <person name="Keppen O.I."/>
            <person name="Sukhacheva M.V."/>
            <person name="Bumazhkin B.K."/>
            <person name="Patutina E.O."/>
            <person name="Beletsky A.V."/>
            <person name="Mardanov A.V."/>
            <person name="Baslerov R.V."/>
            <person name="Panteleeva A.N."/>
            <person name="Kolganova T.V."/>
            <person name="Ravin N.V."/>
            <person name="Skryabin K.G."/>
        </authorList>
    </citation>
    <scope>NUCLEOTIDE SEQUENCE [LARGE SCALE GENOMIC DNA]</scope>
    <source>
        <strain evidence="2 3">DG-6</strain>
    </source>
</reference>
<gene>
    <name evidence="2" type="ORF">OSCT_0686</name>
</gene>
<evidence type="ECO:0008006" key="4">
    <source>
        <dbReference type="Google" id="ProtNLM"/>
    </source>
</evidence>
<evidence type="ECO:0000313" key="3">
    <source>
        <dbReference type="Proteomes" id="UP000054010"/>
    </source>
</evidence>
<keyword evidence="1" id="KW-0472">Membrane</keyword>
<feature type="transmembrane region" description="Helical" evidence="1">
    <location>
        <begin position="12"/>
        <end position="34"/>
    </location>
</feature>
<evidence type="ECO:0000313" key="2">
    <source>
        <dbReference type="EMBL" id="EFO81404.1"/>
    </source>
</evidence>
<dbReference type="eggNOG" id="ENOG5030SQ0">
    <property type="taxonomic scope" value="Bacteria"/>
</dbReference>
<dbReference type="STRING" id="765420.OSCT_0686"/>
<accession>E1IBI5</accession>
<keyword evidence="3" id="KW-1185">Reference proteome</keyword>